<sequence>MMHEMHIDDKPSTTSQFILPMVFENQSLNHSPHHQQQLHKQHCDRTRFFYQLHQKKKERRLPHGPLSVRHHQQHVKEIKRNNQDQKREIN</sequence>
<dbReference type="Proteomes" id="UP000663882">
    <property type="component" value="Unassembled WGS sequence"/>
</dbReference>
<evidence type="ECO:0000256" key="1">
    <source>
        <dbReference type="SAM" id="MobiDB-lite"/>
    </source>
</evidence>
<dbReference type="Proteomes" id="UP000663870">
    <property type="component" value="Unassembled WGS sequence"/>
</dbReference>
<evidence type="ECO:0000313" key="10">
    <source>
        <dbReference type="Proteomes" id="UP000663870"/>
    </source>
</evidence>
<evidence type="ECO:0000313" key="7">
    <source>
        <dbReference type="EMBL" id="CAF3951609.1"/>
    </source>
</evidence>
<keyword evidence="10" id="KW-1185">Reference proteome</keyword>
<evidence type="ECO:0000313" key="2">
    <source>
        <dbReference type="EMBL" id="CAF0923469.1"/>
    </source>
</evidence>
<feature type="compositionally biased region" description="Basic residues" evidence="1">
    <location>
        <begin position="56"/>
        <end position="73"/>
    </location>
</feature>
<dbReference type="EMBL" id="CAJNOU010000396">
    <property type="protein sequence ID" value="CAF0984375.1"/>
    <property type="molecule type" value="Genomic_DNA"/>
</dbReference>
<protein>
    <submittedName>
        <fullName evidence="3">Uncharacterized protein</fullName>
    </submittedName>
</protein>
<accession>A0A814FDN1</accession>
<dbReference type="EMBL" id="CAJNOT010000276">
    <property type="protein sequence ID" value="CAF0923469.1"/>
    <property type="molecule type" value="Genomic_DNA"/>
</dbReference>
<evidence type="ECO:0000313" key="4">
    <source>
        <dbReference type="EMBL" id="CAF1333587.1"/>
    </source>
</evidence>
<organism evidence="3 11">
    <name type="scientific">Rotaria sordida</name>
    <dbReference type="NCBI Taxonomy" id="392033"/>
    <lineage>
        <taxon>Eukaryota</taxon>
        <taxon>Metazoa</taxon>
        <taxon>Spiralia</taxon>
        <taxon>Gnathifera</taxon>
        <taxon>Rotifera</taxon>
        <taxon>Eurotatoria</taxon>
        <taxon>Bdelloidea</taxon>
        <taxon>Philodinida</taxon>
        <taxon>Philodinidae</taxon>
        <taxon>Rotaria</taxon>
    </lineage>
</organism>
<dbReference type="EMBL" id="CAJOBE010004883">
    <property type="protein sequence ID" value="CAF3951609.1"/>
    <property type="molecule type" value="Genomic_DNA"/>
</dbReference>
<feature type="compositionally biased region" description="Basic and acidic residues" evidence="1">
    <location>
        <begin position="74"/>
        <end position="90"/>
    </location>
</feature>
<dbReference type="Proteomes" id="UP000663889">
    <property type="component" value="Unassembled WGS sequence"/>
</dbReference>
<dbReference type="EMBL" id="CAJNOO010004117">
    <property type="protein sequence ID" value="CAF1369233.1"/>
    <property type="molecule type" value="Genomic_DNA"/>
</dbReference>
<proteinExistence type="predicted"/>
<evidence type="ECO:0000313" key="9">
    <source>
        <dbReference type="EMBL" id="CAF4029111.1"/>
    </source>
</evidence>
<evidence type="ECO:0000313" key="3">
    <source>
        <dbReference type="EMBL" id="CAF0984375.1"/>
    </source>
</evidence>
<dbReference type="AlphaFoldDB" id="A0A814FDN1"/>
<evidence type="ECO:0000313" key="8">
    <source>
        <dbReference type="EMBL" id="CAF3997963.1"/>
    </source>
</evidence>
<comment type="caution">
    <text evidence="3">The sequence shown here is derived from an EMBL/GenBank/DDBJ whole genome shotgun (WGS) entry which is preliminary data.</text>
</comment>
<dbReference type="Proteomes" id="UP000663874">
    <property type="component" value="Unassembled WGS sequence"/>
</dbReference>
<gene>
    <name evidence="7" type="ORF">FNK824_LOCUS23255</name>
    <name evidence="8" type="ORF">JBS370_LOCUS26107</name>
    <name evidence="6" type="ORF">JXQ802_LOCUS47444</name>
    <name evidence="9" type="ORF">OTI717_LOCUS30542</name>
    <name evidence="4" type="ORF">PYM288_LOCUS31536</name>
    <name evidence="5" type="ORF">RFH988_LOCUS33249</name>
    <name evidence="3" type="ORF">SEV965_LOCUS9928</name>
    <name evidence="2" type="ORF">ZHD862_LOCUS8527</name>
</gene>
<evidence type="ECO:0000313" key="5">
    <source>
        <dbReference type="EMBL" id="CAF1369233.1"/>
    </source>
</evidence>
<dbReference type="EMBL" id="CAJNOH010003367">
    <property type="protein sequence ID" value="CAF1333587.1"/>
    <property type="molecule type" value="Genomic_DNA"/>
</dbReference>
<dbReference type="Proteomes" id="UP000663823">
    <property type="component" value="Unassembled WGS sequence"/>
</dbReference>
<feature type="region of interest" description="Disordered" evidence="1">
    <location>
        <begin position="56"/>
        <end position="90"/>
    </location>
</feature>
<evidence type="ECO:0000313" key="11">
    <source>
        <dbReference type="Proteomes" id="UP000663889"/>
    </source>
</evidence>
<dbReference type="Proteomes" id="UP000663864">
    <property type="component" value="Unassembled WGS sequence"/>
</dbReference>
<dbReference type="Proteomes" id="UP000663854">
    <property type="component" value="Unassembled WGS sequence"/>
</dbReference>
<dbReference type="EMBL" id="CAJOBD010004519">
    <property type="protein sequence ID" value="CAF3997963.1"/>
    <property type="molecule type" value="Genomic_DNA"/>
</dbReference>
<name>A0A814FDN1_9BILA</name>
<dbReference type="EMBL" id="CAJOAX010008250">
    <property type="protein sequence ID" value="CAF4029111.1"/>
    <property type="molecule type" value="Genomic_DNA"/>
</dbReference>
<dbReference type="Proteomes" id="UP000663836">
    <property type="component" value="Unassembled WGS sequence"/>
</dbReference>
<reference evidence="3" key="1">
    <citation type="submission" date="2021-02" db="EMBL/GenBank/DDBJ databases">
        <authorList>
            <person name="Nowell W R."/>
        </authorList>
    </citation>
    <scope>NUCLEOTIDE SEQUENCE</scope>
</reference>
<dbReference type="EMBL" id="CAJNOL010004697">
    <property type="protein sequence ID" value="CAF1593092.1"/>
    <property type="molecule type" value="Genomic_DNA"/>
</dbReference>
<evidence type="ECO:0000313" key="6">
    <source>
        <dbReference type="EMBL" id="CAF1593092.1"/>
    </source>
</evidence>